<name>A0ABT5XHN6_9EURY</name>
<comment type="caution">
    <text evidence="1">The sequence shown here is derived from an EMBL/GenBank/DDBJ whole genome shotgun (WGS) entry which is preliminary data.</text>
</comment>
<reference evidence="1 2" key="1">
    <citation type="submission" date="2023-03" db="EMBL/GenBank/DDBJ databases">
        <title>Whole genome sequencing of Methanotrichaceae archaeon M04Ac.</title>
        <authorList>
            <person name="Khomyakova M.A."/>
            <person name="Merkel A.Y."/>
            <person name="Slobodkin A.I."/>
        </authorList>
    </citation>
    <scope>NUCLEOTIDE SEQUENCE [LARGE SCALE GENOMIC DNA]</scope>
    <source>
        <strain evidence="1 2">M04Ac</strain>
    </source>
</reference>
<dbReference type="RefSeq" id="WP_316969915.1">
    <property type="nucleotide sequence ID" value="NZ_JARFPL010000054.1"/>
</dbReference>
<protein>
    <submittedName>
        <fullName evidence="1">Uncharacterized protein</fullName>
    </submittedName>
</protein>
<evidence type="ECO:0000313" key="2">
    <source>
        <dbReference type="Proteomes" id="UP001215956"/>
    </source>
</evidence>
<accession>A0ABT5XHN6</accession>
<keyword evidence="2" id="KW-1185">Reference proteome</keyword>
<organism evidence="1 2">
    <name type="scientific">Candidatus Methanocrinis alkalitolerans</name>
    <dbReference type="NCBI Taxonomy" id="3033395"/>
    <lineage>
        <taxon>Archaea</taxon>
        <taxon>Methanobacteriati</taxon>
        <taxon>Methanobacteriota</taxon>
        <taxon>Stenosarchaea group</taxon>
        <taxon>Methanomicrobia</taxon>
        <taxon>Methanotrichales</taxon>
        <taxon>Methanotrichaceae</taxon>
        <taxon>Methanocrinis</taxon>
    </lineage>
</organism>
<dbReference type="Proteomes" id="UP001215956">
    <property type="component" value="Unassembled WGS sequence"/>
</dbReference>
<evidence type="ECO:0000313" key="1">
    <source>
        <dbReference type="EMBL" id="MDF0594219.1"/>
    </source>
</evidence>
<proteinExistence type="predicted"/>
<dbReference type="EMBL" id="JARFPL010000054">
    <property type="protein sequence ID" value="MDF0594219.1"/>
    <property type="molecule type" value="Genomic_DNA"/>
</dbReference>
<gene>
    <name evidence="1" type="ORF">P0O24_11570</name>
</gene>
<sequence>MRSKLFLVVSIALLFGPAGSAAEGTADLGPYAATFSLPSDLGCSIDPAEEVGGKTAGGIDYVERSFPLDCDGGRVLMKVTSYSDPVPAGDRETRALSRKAPWTMAYMNVETKEKLVDRQTGHHSTFHQVSGGEVHQVAYWLDRYLAPGDYLGKTSCVISSSLPWPATKELFETFRLEKKAEGAERPSTMEKVTAGSYAVSFDLGDLNYTFTEIPAPQEDGDMGLENYRIVLDEATRAATIEITGYDGLRMVNLGTEKLLAEAHLRTKGYIGNNVSEWTVGESPAVLGVGEDRDHQILYVAIFWPDQVVTDEGQTMGTTRCLVESGLRWDPTERLLSTLRVERREDL</sequence>